<accession>A0A804KQU6</accession>
<evidence type="ECO:0000313" key="2">
    <source>
        <dbReference type="EnsemblPlants" id="Ma09_p31460.1"/>
    </source>
</evidence>
<reference evidence="1" key="1">
    <citation type="submission" date="2021-03" db="EMBL/GenBank/DDBJ databases">
        <authorList>
            <consortium name="Genoscope - CEA"/>
            <person name="William W."/>
        </authorList>
    </citation>
    <scope>NUCLEOTIDE SEQUENCE</scope>
    <source>
        <strain evidence="1">Doubled-haploid Pahang</strain>
    </source>
</reference>
<proteinExistence type="predicted"/>
<reference evidence="2" key="2">
    <citation type="submission" date="2021-05" db="UniProtKB">
        <authorList>
            <consortium name="EnsemblPlants"/>
        </authorList>
    </citation>
    <scope>IDENTIFICATION</scope>
    <source>
        <strain evidence="2">subsp. malaccensis</strain>
    </source>
</reference>
<dbReference type="EnsemblPlants" id="Ma09_t31460.1">
    <property type="protein sequence ID" value="Ma09_p31460.1"/>
    <property type="gene ID" value="Ma09_g31460"/>
</dbReference>
<gene>
    <name evidence="1" type="ORF">GSMUA_250100.1</name>
</gene>
<dbReference type="Gramene" id="Ma09_t31460.1">
    <property type="protein sequence ID" value="Ma09_p31460.1"/>
    <property type="gene ID" value="Ma09_g31460"/>
</dbReference>
<organism evidence="2 3">
    <name type="scientific">Musa acuminata subsp. malaccensis</name>
    <name type="common">Wild banana</name>
    <name type="synonym">Musa malaccensis</name>
    <dbReference type="NCBI Taxonomy" id="214687"/>
    <lineage>
        <taxon>Eukaryota</taxon>
        <taxon>Viridiplantae</taxon>
        <taxon>Streptophyta</taxon>
        <taxon>Embryophyta</taxon>
        <taxon>Tracheophyta</taxon>
        <taxon>Spermatophyta</taxon>
        <taxon>Magnoliopsida</taxon>
        <taxon>Liliopsida</taxon>
        <taxon>Zingiberales</taxon>
        <taxon>Musaceae</taxon>
        <taxon>Musa</taxon>
    </lineage>
</organism>
<dbReference type="InParanoid" id="A0A804KQU6"/>
<evidence type="ECO:0000313" key="1">
    <source>
        <dbReference type="EMBL" id="CAG1837041.1"/>
    </source>
</evidence>
<dbReference type="EMBL" id="HG996474">
    <property type="protein sequence ID" value="CAG1837041.1"/>
    <property type="molecule type" value="Genomic_DNA"/>
</dbReference>
<protein>
    <submittedName>
        <fullName evidence="1">(wild Malaysian banana) hypothetical protein</fullName>
    </submittedName>
</protein>
<name>A0A804KQU6_MUSAM</name>
<dbReference type="AlphaFoldDB" id="A0A804KQU6"/>
<dbReference type="Proteomes" id="UP000012960">
    <property type="component" value="Unplaced"/>
</dbReference>
<sequence length="82" mass="9007">MVYMSSSTPKIQPCIRIMVYMTSTSFSCLLTTIMASIKDEILLHDSVVAGHQTASAIIPRVTQPCSPIIIIPESGRIKNKQL</sequence>
<keyword evidence="3" id="KW-1185">Reference proteome</keyword>
<evidence type="ECO:0000313" key="3">
    <source>
        <dbReference type="Proteomes" id="UP000012960"/>
    </source>
</evidence>